<organism evidence="1 2">
    <name type="scientific">Rhizophagus clarus</name>
    <dbReference type="NCBI Taxonomy" id="94130"/>
    <lineage>
        <taxon>Eukaryota</taxon>
        <taxon>Fungi</taxon>
        <taxon>Fungi incertae sedis</taxon>
        <taxon>Mucoromycota</taxon>
        <taxon>Glomeromycotina</taxon>
        <taxon>Glomeromycetes</taxon>
        <taxon>Glomerales</taxon>
        <taxon>Glomeraceae</taxon>
        <taxon>Rhizophagus</taxon>
    </lineage>
</organism>
<evidence type="ECO:0000313" key="1">
    <source>
        <dbReference type="EMBL" id="GBB88646.1"/>
    </source>
</evidence>
<accession>A0A2Z6R774</accession>
<dbReference type="EMBL" id="BEXD01000581">
    <property type="protein sequence ID" value="GBB88646.1"/>
    <property type="molecule type" value="Genomic_DNA"/>
</dbReference>
<sequence>MNFISSDSDLGNIPLTDILHDDTKLFQWRNYRISTLTIHILIKVNGANNYHKFPYKMIFATSTIQIVLLGKSMLYQTL</sequence>
<name>A0A2Z6R774_9GLOM</name>
<dbReference type="AlphaFoldDB" id="A0A2Z6R774"/>
<protein>
    <submittedName>
        <fullName evidence="1">Uncharacterized protein</fullName>
    </submittedName>
</protein>
<proteinExistence type="predicted"/>
<comment type="caution">
    <text evidence="1">The sequence shown here is derived from an EMBL/GenBank/DDBJ whole genome shotgun (WGS) entry which is preliminary data.</text>
</comment>
<evidence type="ECO:0000313" key="2">
    <source>
        <dbReference type="Proteomes" id="UP000247702"/>
    </source>
</evidence>
<dbReference type="Proteomes" id="UP000247702">
    <property type="component" value="Unassembled WGS sequence"/>
</dbReference>
<gene>
    <name evidence="1" type="ORF">RclHR1_15200003</name>
</gene>
<keyword evidence="2" id="KW-1185">Reference proteome</keyword>
<reference evidence="1 2" key="1">
    <citation type="submission" date="2017-11" db="EMBL/GenBank/DDBJ databases">
        <title>The genome of Rhizophagus clarus HR1 reveals common genetic basis of auxotrophy among arbuscular mycorrhizal fungi.</title>
        <authorList>
            <person name="Kobayashi Y."/>
        </authorList>
    </citation>
    <scope>NUCLEOTIDE SEQUENCE [LARGE SCALE GENOMIC DNA]</scope>
    <source>
        <strain evidence="1 2">HR1</strain>
    </source>
</reference>